<comment type="caution">
    <text evidence="2">The sequence shown here is derived from an EMBL/GenBank/DDBJ whole genome shotgun (WGS) entry which is preliminary data.</text>
</comment>
<evidence type="ECO:0000259" key="1">
    <source>
        <dbReference type="Pfam" id="PF12937"/>
    </source>
</evidence>
<accession>A0AAD7EVT9</accession>
<dbReference type="GO" id="GO:0019005">
    <property type="term" value="C:SCF ubiquitin ligase complex"/>
    <property type="evidence" value="ECO:0007669"/>
    <property type="project" value="TreeGrafter"/>
</dbReference>
<proteinExistence type="predicted"/>
<feature type="domain" description="F-box" evidence="1">
    <location>
        <begin position="15"/>
        <end position="53"/>
    </location>
</feature>
<dbReference type="Proteomes" id="UP001218218">
    <property type="component" value="Unassembled WGS sequence"/>
</dbReference>
<dbReference type="InterPro" id="IPR036047">
    <property type="entry name" value="F-box-like_dom_sf"/>
</dbReference>
<dbReference type="PANTHER" id="PTHR16134">
    <property type="entry name" value="F-BOX/TPR REPEAT PROTEIN POF3"/>
    <property type="match status" value="1"/>
</dbReference>
<organism evidence="2 3">
    <name type="scientific">Mycena albidolilacea</name>
    <dbReference type="NCBI Taxonomy" id="1033008"/>
    <lineage>
        <taxon>Eukaryota</taxon>
        <taxon>Fungi</taxon>
        <taxon>Dikarya</taxon>
        <taxon>Basidiomycota</taxon>
        <taxon>Agaricomycotina</taxon>
        <taxon>Agaricomycetes</taxon>
        <taxon>Agaricomycetidae</taxon>
        <taxon>Agaricales</taxon>
        <taxon>Marasmiineae</taxon>
        <taxon>Mycenaceae</taxon>
        <taxon>Mycena</taxon>
    </lineage>
</organism>
<dbReference type="Pfam" id="PF12937">
    <property type="entry name" value="F-box-like"/>
    <property type="match status" value="1"/>
</dbReference>
<keyword evidence="3" id="KW-1185">Reference proteome</keyword>
<dbReference type="InterPro" id="IPR001810">
    <property type="entry name" value="F-box_dom"/>
</dbReference>
<dbReference type="EMBL" id="JARIHO010000012">
    <property type="protein sequence ID" value="KAJ7352618.1"/>
    <property type="molecule type" value="Genomic_DNA"/>
</dbReference>
<evidence type="ECO:0000313" key="3">
    <source>
        <dbReference type="Proteomes" id="UP001218218"/>
    </source>
</evidence>
<dbReference type="InterPro" id="IPR032675">
    <property type="entry name" value="LRR_dom_sf"/>
</dbReference>
<dbReference type="Gene3D" id="3.80.10.10">
    <property type="entry name" value="Ribonuclease Inhibitor"/>
    <property type="match status" value="1"/>
</dbReference>
<dbReference type="GO" id="GO:0031146">
    <property type="term" value="P:SCF-dependent proteasomal ubiquitin-dependent protein catabolic process"/>
    <property type="evidence" value="ECO:0007669"/>
    <property type="project" value="TreeGrafter"/>
</dbReference>
<protein>
    <recommendedName>
        <fullName evidence="1">F-box domain-containing protein</fullName>
    </recommendedName>
</protein>
<sequence length="573" mass="64628">MFSPNAAQSRVLDIPELLDMIFGFLDESSNASNASVCKRWSDIALDTLWRDLDDLYRLFRILKPLKQAEEYPDSPYAFTNPPDAEDWQRLEKRYSRRVRRLTYQAEGRPRMCPTAFEDVARTRTSLNILPNLNTLVWDAAPSLAVIFMQPTVKNFGLWLPLFTPPESSLPFFRDVVSRMPHLTTLDIRTVVPMSDMEDSMVFLLQSLPKLRKVVTPRYLVTTRIAETLQHLEDLGTIEFQYASEQGCGDPVDTQVFRPTLKTGAFPSLFDLSLTCPVADCISLMKQSCAPTNLTAFYVDSPLIESPAAVHDLLTVLVETCQLLETLGIITLVSNDEPLQALSDISSTERISYSSLRPIQTFPNLTIFEVAHQFPLDLKLEDLEQLARSWPSLRKLVLNHEPVVAEQSSLTLKALIPFAQHCPELQELGLFINASTADLPSSYQTNPPQFKPFAKLRRLSLGVSLVADEGAVALFLSQICPLNVHLEYGVTWDMQGREETELFQTIARRCAKWAKVAELLPLLTKMRMEERERTRLLMAEVKDLRMRSGVLMDRAAVTGGLAVGPSTRDSCVML</sequence>
<name>A0AAD7EVT9_9AGAR</name>
<dbReference type="SUPFAM" id="SSF52047">
    <property type="entry name" value="RNI-like"/>
    <property type="match status" value="1"/>
</dbReference>
<dbReference type="SUPFAM" id="SSF81383">
    <property type="entry name" value="F-box domain"/>
    <property type="match status" value="1"/>
</dbReference>
<dbReference type="PANTHER" id="PTHR16134:SF148">
    <property type="entry name" value="S-PHASE KINASE-ASSOCIATED PROTEIN 2, ISOFORM A"/>
    <property type="match status" value="1"/>
</dbReference>
<gene>
    <name evidence="2" type="ORF">DFH08DRAFT_91485</name>
</gene>
<dbReference type="AlphaFoldDB" id="A0AAD7EVT9"/>
<reference evidence="2" key="1">
    <citation type="submission" date="2023-03" db="EMBL/GenBank/DDBJ databases">
        <title>Massive genome expansion in bonnet fungi (Mycena s.s.) driven by repeated elements and novel gene families across ecological guilds.</title>
        <authorList>
            <consortium name="Lawrence Berkeley National Laboratory"/>
            <person name="Harder C.B."/>
            <person name="Miyauchi S."/>
            <person name="Viragh M."/>
            <person name="Kuo A."/>
            <person name="Thoen E."/>
            <person name="Andreopoulos B."/>
            <person name="Lu D."/>
            <person name="Skrede I."/>
            <person name="Drula E."/>
            <person name="Henrissat B."/>
            <person name="Morin E."/>
            <person name="Kohler A."/>
            <person name="Barry K."/>
            <person name="LaButti K."/>
            <person name="Morin E."/>
            <person name="Salamov A."/>
            <person name="Lipzen A."/>
            <person name="Mereny Z."/>
            <person name="Hegedus B."/>
            <person name="Baldrian P."/>
            <person name="Stursova M."/>
            <person name="Weitz H."/>
            <person name="Taylor A."/>
            <person name="Grigoriev I.V."/>
            <person name="Nagy L.G."/>
            <person name="Martin F."/>
            <person name="Kauserud H."/>
        </authorList>
    </citation>
    <scope>NUCLEOTIDE SEQUENCE</scope>
    <source>
        <strain evidence="2">CBHHK002</strain>
    </source>
</reference>
<dbReference type="Gene3D" id="1.20.1280.50">
    <property type="match status" value="1"/>
</dbReference>
<evidence type="ECO:0000313" key="2">
    <source>
        <dbReference type="EMBL" id="KAJ7352618.1"/>
    </source>
</evidence>